<organism evidence="2 3">
    <name type="scientific">Sulfurisphaera ohwakuensis</name>
    <dbReference type="NCBI Taxonomy" id="69656"/>
    <lineage>
        <taxon>Archaea</taxon>
        <taxon>Thermoproteota</taxon>
        <taxon>Thermoprotei</taxon>
        <taxon>Sulfolobales</taxon>
        <taxon>Sulfolobaceae</taxon>
        <taxon>Sulfurisphaera</taxon>
    </lineage>
</organism>
<dbReference type="Proteomes" id="UP000427373">
    <property type="component" value="Chromosome"/>
</dbReference>
<keyword evidence="3" id="KW-1185">Reference proteome</keyword>
<dbReference type="GeneID" id="95642430"/>
<reference evidence="1 4" key="2">
    <citation type="submission" date="2020-08" db="EMBL/GenBank/DDBJ databases">
        <title>Genomic Encyclopedia of Type Strains, Phase IV (KMG-IV): sequencing the most valuable type-strain genomes for metagenomic binning, comparative biology and taxonomic classification.</title>
        <authorList>
            <person name="Goeker M."/>
        </authorList>
    </citation>
    <scope>NUCLEOTIDE SEQUENCE [LARGE SCALE GENOMIC DNA]</scope>
    <source>
        <strain evidence="1 4">DSM 12421</strain>
    </source>
</reference>
<sequence>MIMKFFKRKDDDNSITVTDDFGEWLIIRKNSNASLIKSIIERTMKKLKVKDWNLSLLYYVEDEKIKGLFSVKGMLTFSEHIRELDFYNALKNVTSDYLTLGEVRLSRLRACNTTFLFFSTDMLIKKQSKIDEDYIKMLLPPRGAYGYEIPYAMKDLFIKMTERTLETSCHSVSLTLNNGSFESIYQCRAFREIDTEILKDTFSYFSVEQPNVTLKTTSPRNVEIQVNIPKFKTKYLIPLLWGNILASNIVC</sequence>
<evidence type="ECO:0000313" key="2">
    <source>
        <dbReference type="EMBL" id="QGR17067.1"/>
    </source>
</evidence>
<accession>A0A650CHP3</accession>
<dbReference type="EMBL" id="JACHFY010000001">
    <property type="protein sequence ID" value="MBB5252484.1"/>
    <property type="molecule type" value="Genomic_DNA"/>
</dbReference>
<dbReference type="RefSeq" id="WP_156014583.1">
    <property type="nucleotide sequence ID" value="NZ_AP031374.1"/>
</dbReference>
<dbReference type="Proteomes" id="UP000582213">
    <property type="component" value="Unassembled WGS sequence"/>
</dbReference>
<dbReference type="EMBL" id="CP045484">
    <property type="protein sequence ID" value="QGR17067.1"/>
    <property type="molecule type" value="Genomic_DNA"/>
</dbReference>
<dbReference type="AlphaFoldDB" id="A0A650CHP3"/>
<protein>
    <submittedName>
        <fullName evidence="2">Uncharacterized protein</fullName>
    </submittedName>
</protein>
<dbReference type="OrthoDB" id="42110at2157"/>
<evidence type="ECO:0000313" key="3">
    <source>
        <dbReference type="Proteomes" id="UP000427373"/>
    </source>
</evidence>
<gene>
    <name evidence="2" type="ORF">D1869_07640</name>
    <name evidence="1" type="ORF">HNQ62_000202</name>
</gene>
<evidence type="ECO:0000313" key="4">
    <source>
        <dbReference type="Proteomes" id="UP000582213"/>
    </source>
</evidence>
<reference evidence="2 3" key="1">
    <citation type="submission" date="2019-10" db="EMBL/GenBank/DDBJ databases">
        <title>Genome Sequences from Six Type Strain Members of the Archaeal Family Sulfolobaceae: Acidianus ambivalens, Acidianus infernus, Metallosphaera prunae, Stygiolobus azoricus, Sulfolobus metallicus, and Sulfurisphaera ohwakuensis.</title>
        <authorList>
            <person name="Counts J.A."/>
            <person name="Kelly R.M."/>
        </authorList>
    </citation>
    <scope>NUCLEOTIDE SEQUENCE [LARGE SCALE GENOMIC DNA]</scope>
    <source>
        <strain evidence="2 3">TA-1</strain>
    </source>
</reference>
<evidence type="ECO:0000313" key="1">
    <source>
        <dbReference type="EMBL" id="MBB5252484.1"/>
    </source>
</evidence>
<name>A0A650CHP3_SULOH</name>
<proteinExistence type="predicted"/>
<dbReference type="KEGG" id="soh:D1869_07640"/>